<dbReference type="GO" id="GO:0004497">
    <property type="term" value="F:monooxygenase activity"/>
    <property type="evidence" value="ECO:0007669"/>
    <property type="project" value="UniProtKB-KW"/>
</dbReference>
<comment type="caution">
    <text evidence="7">The sequence shown here is derived from an EMBL/GenBank/DDBJ whole genome shotgun (WGS) entry which is preliminary data.</text>
</comment>
<dbReference type="AlphaFoldDB" id="A0A815MRR7"/>
<keyword evidence="5" id="KW-1133">Transmembrane helix</keyword>
<dbReference type="GO" id="GO:0071949">
    <property type="term" value="F:FAD binding"/>
    <property type="evidence" value="ECO:0007669"/>
    <property type="project" value="InterPro"/>
</dbReference>
<evidence type="ECO:0000256" key="4">
    <source>
        <dbReference type="ARBA" id="ARBA00023033"/>
    </source>
</evidence>
<evidence type="ECO:0000313" key="7">
    <source>
        <dbReference type="EMBL" id="CAF1426683.1"/>
    </source>
</evidence>
<evidence type="ECO:0000313" key="8">
    <source>
        <dbReference type="Proteomes" id="UP000663864"/>
    </source>
</evidence>
<evidence type="ECO:0000256" key="3">
    <source>
        <dbReference type="ARBA" id="ARBA00023002"/>
    </source>
</evidence>
<keyword evidence="1" id="KW-0285">Flavoprotein</keyword>
<evidence type="ECO:0000259" key="6">
    <source>
        <dbReference type="Pfam" id="PF01494"/>
    </source>
</evidence>
<name>A0A815MRR7_9BILA</name>
<keyword evidence="4" id="KW-0503">Monooxygenase</keyword>
<keyword evidence="5" id="KW-0812">Transmembrane</keyword>
<dbReference type="PANTHER" id="PTHR47178:SF6">
    <property type="entry name" value="FAD-BINDING DOMAIN-CONTAINING PROTEIN"/>
    <property type="match status" value="1"/>
</dbReference>
<dbReference type="PANTHER" id="PTHR47178">
    <property type="entry name" value="MONOOXYGENASE, FAD-BINDING"/>
    <property type="match status" value="1"/>
</dbReference>
<proteinExistence type="predicted"/>
<gene>
    <name evidence="7" type="ORF">ZHD862_LOCUS34180</name>
</gene>
<protein>
    <recommendedName>
        <fullName evidence="6">FAD-binding domain-containing protein</fullName>
    </recommendedName>
</protein>
<dbReference type="InterPro" id="IPR036188">
    <property type="entry name" value="FAD/NAD-bd_sf"/>
</dbReference>
<dbReference type="Proteomes" id="UP000663864">
    <property type="component" value="Unassembled WGS sequence"/>
</dbReference>
<accession>A0A815MRR7</accession>
<evidence type="ECO:0000256" key="5">
    <source>
        <dbReference type="SAM" id="Phobius"/>
    </source>
</evidence>
<evidence type="ECO:0000256" key="1">
    <source>
        <dbReference type="ARBA" id="ARBA00022630"/>
    </source>
</evidence>
<dbReference type="EMBL" id="CAJNOT010004316">
    <property type="protein sequence ID" value="CAF1426683.1"/>
    <property type="molecule type" value="Genomic_DNA"/>
</dbReference>
<keyword evidence="3" id="KW-0560">Oxidoreductase</keyword>
<reference evidence="7" key="1">
    <citation type="submission" date="2021-02" db="EMBL/GenBank/DDBJ databases">
        <authorList>
            <person name="Nowell W R."/>
        </authorList>
    </citation>
    <scope>NUCLEOTIDE SEQUENCE</scope>
</reference>
<dbReference type="PRINTS" id="PR00420">
    <property type="entry name" value="RNGMNOXGNASE"/>
</dbReference>
<keyword evidence="2" id="KW-0274">FAD</keyword>
<feature type="domain" description="FAD-binding" evidence="6">
    <location>
        <begin position="10"/>
        <end position="351"/>
    </location>
</feature>
<dbReference type="InterPro" id="IPR002938">
    <property type="entry name" value="FAD-bd"/>
</dbReference>
<keyword evidence="5" id="KW-0472">Membrane</keyword>
<sequence>MTQASNETKTILIIGGGLDGLALSQLLLQDSPPSLKVIVFERDAEEDTRDQGYYITINSMGIDVLKRISVLNDVLSDSTTMSYSQCQLKFADKKLNTTLTTIAGELKIIERAVLRRNLLKNIDVRWNKRFISYNIVDHGIEAHFDDGSSVKGTLLVGCDGSKSVVRAQLVPNLCRQDTGVVLVAGTLEPNEQLGQIQQLIENSLVQVLGDQSHALFLISVGQYWFWSLSWATEHTMESSLSPEELLDKVRTNFNNEEIVRLIELSLSSASLIPLRLYSSPLLKVNPFPNNFRVTLIGDAAHLMTIQRGMGANTTFADGLDLADVIRHGSTQSLLGDYEEKMFKRGFQAVQDSFNSTRMMRLSGIHGMIRDYLLWLIGYIMVFKNIISMPFNWYWTRTNDV</sequence>
<organism evidence="7 8">
    <name type="scientific">Rotaria sordida</name>
    <dbReference type="NCBI Taxonomy" id="392033"/>
    <lineage>
        <taxon>Eukaryota</taxon>
        <taxon>Metazoa</taxon>
        <taxon>Spiralia</taxon>
        <taxon>Gnathifera</taxon>
        <taxon>Rotifera</taxon>
        <taxon>Eurotatoria</taxon>
        <taxon>Bdelloidea</taxon>
        <taxon>Philodinida</taxon>
        <taxon>Philodinidae</taxon>
        <taxon>Rotaria</taxon>
    </lineage>
</organism>
<feature type="transmembrane region" description="Helical" evidence="5">
    <location>
        <begin position="371"/>
        <end position="394"/>
    </location>
</feature>
<dbReference type="SUPFAM" id="SSF51905">
    <property type="entry name" value="FAD/NAD(P)-binding domain"/>
    <property type="match status" value="1"/>
</dbReference>
<dbReference type="Gene3D" id="3.50.50.60">
    <property type="entry name" value="FAD/NAD(P)-binding domain"/>
    <property type="match status" value="1"/>
</dbReference>
<evidence type="ECO:0000256" key="2">
    <source>
        <dbReference type="ARBA" id="ARBA00022827"/>
    </source>
</evidence>
<dbReference type="Pfam" id="PF01494">
    <property type="entry name" value="FAD_binding_3"/>
    <property type="match status" value="1"/>
</dbReference>